<dbReference type="RefSeq" id="WP_089523959.1">
    <property type="nucleotide sequence ID" value="NZ_NMUQ01000001.1"/>
</dbReference>
<dbReference type="Gene3D" id="3.40.50.1820">
    <property type="entry name" value="alpha/beta hydrolase"/>
    <property type="match status" value="1"/>
</dbReference>
<accession>A0A229P427</accession>
<dbReference type="Pfam" id="PF00326">
    <property type="entry name" value="Peptidase_S9"/>
    <property type="match status" value="1"/>
</dbReference>
<dbReference type="PANTHER" id="PTHR43358">
    <property type="entry name" value="ALPHA/BETA-HYDROLASE"/>
    <property type="match status" value="1"/>
</dbReference>
<dbReference type="EMBL" id="NMUQ01000001">
    <property type="protein sequence ID" value="OXM16878.1"/>
    <property type="molecule type" value="Genomic_DNA"/>
</dbReference>
<evidence type="ECO:0000259" key="2">
    <source>
        <dbReference type="Pfam" id="PF00326"/>
    </source>
</evidence>
<evidence type="ECO:0000313" key="3">
    <source>
        <dbReference type="EMBL" id="OXM16878.1"/>
    </source>
</evidence>
<dbReference type="OrthoDB" id="9776685at2"/>
<reference evidence="3 4" key="1">
    <citation type="submission" date="2017-07" db="EMBL/GenBank/DDBJ databases">
        <title>Paenibacillus herberti R33 genome sequencing and assembly.</title>
        <authorList>
            <person name="Su W."/>
        </authorList>
    </citation>
    <scope>NUCLEOTIDE SEQUENCE [LARGE SCALE GENOMIC DNA]</scope>
    <source>
        <strain evidence="3 4">R33</strain>
    </source>
</reference>
<feature type="domain" description="Peptidase S9 prolyl oligopeptidase catalytic" evidence="2">
    <location>
        <begin position="147"/>
        <end position="320"/>
    </location>
</feature>
<protein>
    <submittedName>
        <fullName evidence="3">Alpha/beta hydrolase</fullName>
    </submittedName>
</protein>
<dbReference type="PANTHER" id="PTHR43358:SF4">
    <property type="entry name" value="ALPHA_BETA HYDROLASE FOLD-1 DOMAIN-CONTAINING PROTEIN"/>
    <property type="match status" value="1"/>
</dbReference>
<gene>
    <name evidence="3" type="ORF">CGZ75_09580</name>
</gene>
<sequence>MADWLIWILIAVVTLVALLTAASFYFYHMAVNRSPKDYLEDDPDLPKLQESGAGAVGIQGLSENQLWLHSRNPQNTTLVSGDGLKLHAYWLPALGGSRRTAILAHGYSGDGTQMAGIARYYTEKLGWNVLLPDARGHGLSEGSYIGFGWHERKDYVDWIRWVMKRTDEDKAEIILHGISMGGATVSMASGESLPHQVKAIVADCPYTSAKDELRFQLKRMYKLPGFPFLQTTSLLTKLRAGYYFGEASALEQVRRAKVPMLFIHGDADTFVPTWMGVKLHEACSQPKQLLLVGGAEHGAARQKDPNGYDTAVSAFLEQWLPGTLPLQAVTARSVT</sequence>
<keyword evidence="4" id="KW-1185">Reference proteome</keyword>
<name>A0A229P427_9BACL</name>
<dbReference type="InterPro" id="IPR001375">
    <property type="entry name" value="Peptidase_S9_cat"/>
</dbReference>
<comment type="caution">
    <text evidence="3">The sequence shown here is derived from an EMBL/GenBank/DDBJ whole genome shotgun (WGS) entry which is preliminary data.</text>
</comment>
<dbReference type="GO" id="GO:0008236">
    <property type="term" value="F:serine-type peptidase activity"/>
    <property type="evidence" value="ECO:0007669"/>
    <property type="project" value="InterPro"/>
</dbReference>
<feature type="transmembrane region" description="Helical" evidence="1">
    <location>
        <begin position="6"/>
        <end position="27"/>
    </location>
</feature>
<dbReference type="AlphaFoldDB" id="A0A229P427"/>
<keyword evidence="1" id="KW-0472">Membrane</keyword>
<dbReference type="SUPFAM" id="SSF53474">
    <property type="entry name" value="alpha/beta-Hydrolases"/>
    <property type="match status" value="1"/>
</dbReference>
<dbReference type="Proteomes" id="UP000215145">
    <property type="component" value="Unassembled WGS sequence"/>
</dbReference>
<evidence type="ECO:0000313" key="4">
    <source>
        <dbReference type="Proteomes" id="UP000215145"/>
    </source>
</evidence>
<dbReference type="GO" id="GO:0006508">
    <property type="term" value="P:proteolysis"/>
    <property type="evidence" value="ECO:0007669"/>
    <property type="project" value="InterPro"/>
</dbReference>
<proteinExistence type="predicted"/>
<dbReference type="InterPro" id="IPR052920">
    <property type="entry name" value="DNA-binding_regulatory"/>
</dbReference>
<dbReference type="InterPro" id="IPR029058">
    <property type="entry name" value="AB_hydrolase_fold"/>
</dbReference>
<organism evidence="3 4">
    <name type="scientific">Paenibacillus herberti</name>
    <dbReference type="NCBI Taxonomy" id="1619309"/>
    <lineage>
        <taxon>Bacteria</taxon>
        <taxon>Bacillati</taxon>
        <taxon>Bacillota</taxon>
        <taxon>Bacilli</taxon>
        <taxon>Bacillales</taxon>
        <taxon>Paenibacillaceae</taxon>
        <taxon>Paenibacillus</taxon>
    </lineage>
</organism>
<keyword evidence="1" id="KW-0812">Transmembrane</keyword>
<keyword evidence="3" id="KW-0378">Hydrolase</keyword>
<evidence type="ECO:0000256" key="1">
    <source>
        <dbReference type="SAM" id="Phobius"/>
    </source>
</evidence>
<keyword evidence="1" id="KW-1133">Transmembrane helix</keyword>